<keyword evidence="3" id="KW-0808">Transferase</keyword>
<sequence>MTRGTQHFIGKAHGKIILIGEHAVVYGEPAIALPFKAAPVEVSIEKDTGPVSVSSDYYTGPLEDAPGKLENIKVLLFEIGKELGQTINNLFIKITSHIPPERGMGSSAAVSTALIRALFQYFNVQLNEEQLLAYIDISEKIVHGNPSGIDARVTSSDAPIFYKKNQFFEPFPINISGYLIVADTGKKGQTSHAVADVATLFNDDYEKTTKLIQNIGERAIRAKLAIIHNDLAALGTLLSQTHELLKELTVSDESLDHLVDTALKAGALGAKLTGGGRGGCMIALAQSERYAMVIKNKLIEQGAINTWVHALEGE</sequence>
<dbReference type="Proteomes" id="UP000198564">
    <property type="component" value="Unassembled WGS sequence"/>
</dbReference>
<evidence type="ECO:0000256" key="7">
    <source>
        <dbReference type="ARBA" id="ARBA00022842"/>
    </source>
</evidence>
<dbReference type="Pfam" id="PF08544">
    <property type="entry name" value="GHMP_kinases_C"/>
    <property type="match status" value="1"/>
</dbReference>
<keyword evidence="1" id="KW-0963">Cytoplasm</keyword>
<dbReference type="InterPro" id="IPR020568">
    <property type="entry name" value="Ribosomal_Su5_D2-typ_SF"/>
</dbReference>
<accession>A0A1H6UBS7</accession>
<keyword evidence="13" id="KW-1185">Reference proteome</keyword>
<dbReference type="PANTHER" id="PTHR43290">
    <property type="entry name" value="MEVALONATE KINASE"/>
    <property type="match status" value="1"/>
</dbReference>
<proteinExistence type="predicted"/>
<dbReference type="InterPro" id="IPR006204">
    <property type="entry name" value="GHMP_kinase_N_dom"/>
</dbReference>
<keyword evidence="8" id="KW-0443">Lipid metabolism</keyword>
<keyword evidence="7" id="KW-0460">Magnesium</keyword>
<dbReference type="GO" id="GO:0005829">
    <property type="term" value="C:cytosol"/>
    <property type="evidence" value="ECO:0007669"/>
    <property type="project" value="TreeGrafter"/>
</dbReference>
<dbReference type="NCBIfam" id="TIGR00549">
    <property type="entry name" value="mevalon_kin"/>
    <property type="match status" value="1"/>
</dbReference>
<dbReference type="RefSeq" id="WP_091635644.1">
    <property type="nucleotide sequence ID" value="NZ_FNYW01000030.1"/>
</dbReference>
<dbReference type="InterPro" id="IPR013750">
    <property type="entry name" value="GHMP_kinase_C_dom"/>
</dbReference>
<feature type="domain" description="GHMP kinase N-terminal" evidence="10">
    <location>
        <begin position="81"/>
        <end position="150"/>
    </location>
</feature>
<dbReference type="SUPFAM" id="SSF54211">
    <property type="entry name" value="Ribosomal protein S5 domain 2-like"/>
    <property type="match status" value="1"/>
</dbReference>
<dbReference type="PRINTS" id="PR00959">
    <property type="entry name" value="MEVGALKINASE"/>
</dbReference>
<evidence type="ECO:0000256" key="4">
    <source>
        <dbReference type="ARBA" id="ARBA00022741"/>
    </source>
</evidence>
<dbReference type="Gene3D" id="3.30.230.10">
    <property type="match status" value="1"/>
</dbReference>
<keyword evidence="6" id="KW-0067">ATP-binding</keyword>
<dbReference type="SUPFAM" id="SSF55060">
    <property type="entry name" value="GHMP Kinase, C-terminal domain"/>
    <property type="match status" value="1"/>
</dbReference>
<dbReference type="OrthoDB" id="9764892at2"/>
<dbReference type="InterPro" id="IPR014721">
    <property type="entry name" value="Ribsml_uS5_D2-typ_fold_subgr"/>
</dbReference>
<evidence type="ECO:0000256" key="3">
    <source>
        <dbReference type="ARBA" id="ARBA00022679"/>
    </source>
</evidence>
<evidence type="ECO:0000256" key="2">
    <source>
        <dbReference type="ARBA" id="ARBA00022516"/>
    </source>
</evidence>
<dbReference type="UniPathway" id="UPA00057">
    <property type="reaction ID" value="UER00098"/>
</dbReference>
<evidence type="ECO:0000256" key="5">
    <source>
        <dbReference type="ARBA" id="ARBA00022777"/>
    </source>
</evidence>
<organism evidence="12 13">
    <name type="scientific">Alkalibacterium gilvum</name>
    <dbReference type="NCBI Taxonomy" id="1130080"/>
    <lineage>
        <taxon>Bacteria</taxon>
        <taxon>Bacillati</taxon>
        <taxon>Bacillota</taxon>
        <taxon>Bacilli</taxon>
        <taxon>Lactobacillales</taxon>
        <taxon>Carnobacteriaceae</taxon>
        <taxon>Alkalibacterium</taxon>
    </lineage>
</organism>
<gene>
    <name evidence="12" type="ORF">SAMN04488113_13021</name>
</gene>
<evidence type="ECO:0000256" key="9">
    <source>
        <dbReference type="ARBA" id="ARBA00029438"/>
    </source>
</evidence>
<dbReference type="AlphaFoldDB" id="A0A1H6UBS7"/>
<keyword evidence="5 12" id="KW-0418">Kinase</keyword>
<name>A0A1H6UBS7_9LACT</name>
<protein>
    <submittedName>
        <fullName evidence="12">Mevalonate kinase</fullName>
    </submittedName>
</protein>
<dbReference type="PANTHER" id="PTHR43290:SF2">
    <property type="entry name" value="MEVALONATE KINASE"/>
    <property type="match status" value="1"/>
</dbReference>
<dbReference type="STRING" id="1130080.SAMN04488113_13021"/>
<dbReference type="InterPro" id="IPR006205">
    <property type="entry name" value="Mev_gal_kin"/>
</dbReference>
<keyword evidence="2" id="KW-0444">Lipid biosynthesis</keyword>
<evidence type="ECO:0000259" key="11">
    <source>
        <dbReference type="Pfam" id="PF08544"/>
    </source>
</evidence>
<evidence type="ECO:0000256" key="6">
    <source>
        <dbReference type="ARBA" id="ARBA00022840"/>
    </source>
</evidence>
<keyword evidence="4" id="KW-0547">Nucleotide-binding</keyword>
<evidence type="ECO:0000313" key="12">
    <source>
        <dbReference type="EMBL" id="SEI89761.1"/>
    </source>
</evidence>
<dbReference type="EMBL" id="FNYW01000030">
    <property type="protein sequence ID" value="SEI89761.1"/>
    <property type="molecule type" value="Genomic_DNA"/>
</dbReference>
<dbReference type="Gene3D" id="3.30.70.890">
    <property type="entry name" value="GHMP kinase, C-terminal domain"/>
    <property type="match status" value="1"/>
</dbReference>
<evidence type="ECO:0000259" key="10">
    <source>
        <dbReference type="Pfam" id="PF00288"/>
    </source>
</evidence>
<feature type="domain" description="GHMP kinase C-terminal" evidence="11">
    <location>
        <begin position="225"/>
        <end position="302"/>
    </location>
</feature>
<dbReference type="GO" id="GO:0005524">
    <property type="term" value="F:ATP binding"/>
    <property type="evidence" value="ECO:0007669"/>
    <property type="project" value="UniProtKB-KW"/>
</dbReference>
<dbReference type="GO" id="GO:0019287">
    <property type="term" value="P:isopentenyl diphosphate biosynthetic process, mevalonate pathway"/>
    <property type="evidence" value="ECO:0007669"/>
    <property type="project" value="UniProtKB-UniPathway"/>
</dbReference>
<dbReference type="GO" id="GO:0004496">
    <property type="term" value="F:mevalonate kinase activity"/>
    <property type="evidence" value="ECO:0007669"/>
    <property type="project" value="InterPro"/>
</dbReference>
<dbReference type="Pfam" id="PF00288">
    <property type="entry name" value="GHMP_kinases_N"/>
    <property type="match status" value="1"/>
</dbReference>
<reference evidence="13" key="1">
    <citation type="submission" date="2016-10" db="EMBL/GenBank/DDBJ databases">
        <authorList>
            <person name="Varghese N."/>
            <person name="Submissions S."/>
        </authorList>
    </citation>
    <scope>NUCLEOTIDE SEQUENCE [LARGE SCALE GENOMIC DNA]</scope>
    <source>
        <strain evidence="13">DSM 25751</strain>
    </source>
</reference>
<evidence type="ECO:0000313" key="13">
    <source>
        <dbReference type="Proteomes" id="UP000198564"/>
    </source>
</evidence>
<comment type="pathway">
    <text evidence="9">Isoprenoid biosynthesis; isopentenyl diphosphate biosynthesis via mevalonate pathway; isopentenyl diphosphate from (R)-mevalonate: step 1/3.</text>
</comment>
<evidence type="ECO:0000256" key="8">
    <source>
        <dbReference type="ARBA" id="ARBA00023098"/>
    </source>
</evidence>
<dbReference type="InterPro" id="IPR036554">
    <property type="entry name" value="GHMP_kinase_C_sf"/>
</dbReference>
<evidence type="ECO:0000256" key="1">
    <source>
        <dbReference type="ARBA" id="ARBA00022490"/>
    </source>
</evidence>